<dbReference type="Pfam" id="PF13529">
    <property type="entry name" value="Peptidase_C39_2"/>
    <property type="match status" value="1"/>
</dbReference>
<gene>
    <name evidence="5" type="ORF">ACFOEJ_03370</name>
</gene>
<dbReference type="PROSITE" id="PS50990">
    <property type="entry name" value="PEPTIDASE_C39"/>
    <property type="match status" value="1"/>
</dbReference>
<dbReference type="PANTHER" id="PTHR44943:SF8">
    <property type="entry name" value="TPR REPEAT-CONTAINING PROTEIN MJ0263"/>
    <property type="match status" value="1"/>
</dbReference>
<comment type="caution">
    <text evidence="5">The sequence shown here is derived from an EMBL/GenBank/DDBJ whole genome shotgun (WGS) entry which is preliminary data.</text>
</comment>
<name>A0ABV7KKZ8_PLAOK</name>
<feature type="repeat" description="TPR" evidence="3">
    <location>
        <begin position="1230"/>
        <end position="1263"/>
    </location>
</feature>
<keyword evidence="1" id="KW-0677">Repeat</keyword>
<dbReference type="InterPro" id="IPR005074">
    <property type="entry name" value="Peptidase_C39"/>
</dbReference>
<keyword evidence="6" id="KW-1185">Reference proteome</keyword>
<evidence type="ECO:0000313" key="6">
    <source>
        <dbReference type="Proteomes" id="UP001595625"/>
    </source>
</evidence>
<sequence>MRANEIKTIEQLIEEIRSLWGERSISRLHIWLAELETEADYYRLIRMADQAELYKYSNLLASHAYKRFGTLRPFSWHCTRLLETGKSLEAEERMTARLHGVPESNFTVDERVSAHMLLFRVFCQLNRMPEAKEQLEKIKEVKSAAWADLDALYHLHSGKWDDGEAILRDALIDPNADRSDYVRSLLADHLSMAGRQSESLEVLKEGQKLYPHNWSFCMEQVRRLFHLNRFEETIALMNDINAKNPYHAHRDYYVFLTAECLYKLEKWDALEAWISQHQKVLEKTIYGKTTIQREATHKQLRLTPKVQKLDYCVPASLSIMLEAYGMDTGQDEIASHVFDVTGSKLRTTMTYMESLGLKGQYFKGNLELYKKLIDAGRPVLLSMMIENSAHVQVVVGYDDRLQVMLIQDPNDLAPSLIPYAELKDVYKMTDSLSMIFVNQAQEHVLAELNPAEHQFYEKMYEFLDEEEELESEAFFAFLEAHPEERYAAVIGISILFSDRAKALHDKWVERLRQELGPEDSDLALLIAHLHFQKDELPEALASLAAVNEKNSPYALFLRGVILMNQDSHTQAIPYFKQSIELDHYQPAAYSHLARCYMEVGKIHQAYKWSLIAIEQLPSDTQARITHSLIQYESGAYAKSLERFRKLSEEHPKDGYFIYEIGRCLLALGEEAEATAAFERYIKMAPELPYAYLRLAEIHMAAENWKAASVIVSKGLEHADNKDVLHVYSGHIAAEQNQFADAESEYRKALELDSEDLFAVTFIAHTLVKQERFEEAVAFLKQYSAKGDTGYFIRSSTMLWEEWPEYAGQQHALSLLEKGLENKELEDYADMAVQYADFGGNPLFRNRVLNTFKKLRETESDATLLCIEGQLHEQAGNHPFARMLYEMASEKEPSAQANFQLGLLEAEAGRLDEAIPYLVRSAELDPENSAVREALVKVYTEKEDIPRAFAAALILLQNDPLELDFKELFELAVTEESVEAISKALDQVAEQVPEEWWLVGKAHCAEKEGRIKEAEDLFEQAKALNGAFPSYYQHAEFCVRRGQLKRAALLLEELIGKHPEDERLYEEYVRIYAEMGKTHDINKRLKKLLKGEELGLAQAFCADALGQWFTATEEEAEIEHEKKGGLGKLLHTGQRLRVSTTIFILYGEAMKRAPKHEVPVLRHAMYCLSRGMAKEAVEELAPFVKRTGNYEAASLQLEATLQLAADKQSEKLIHKAIKLAEKLHGEQPNDAVVLMNWGHALVVINETDEALEKYDHVIRLEPFNGEPYVRMLEILSDERKSEVPALLERIPVELESSEWIRMARGMSCIKMGEAAKGRELLAALTKEEADFSPAFYELACCEMLLGNKTGAIRTLRELFRKEDGVNFVMAIGEEPLFEEIYEDIDELVAELV</sequence>
<evidence type="ECO:0000256" key="1">
    <source>
        <dbReference type="ARBA" id="ARBA00022737"/>
    </source>
</evidence>
<dbReference type="Pfam" id="PF13432">
    <property type="entry name" value="TPR_16"/>
    <property type="match status" value="2"/>
</dbReference>
<organism evidence="5 6">
    <name type="scientific">Planomicrobium okeanokoites</name>
    <name type="common">Planococcus okeanokoites</name>
    <name type="synonym">Flavobacterium okeanokoites</name>
    <dbReference type="NCBI Taxonomy" id="244"/>
    <lineage>
        <taxon>Bacteria</taxon>
        <taxon>Bacillati</taxon>
        <taxon>Bacillota</taxon>
        <taxon>Bacilli</taxon>
        <taxon>Bacillales</taxon>
        <taxon>Caryophanaceae</taxon>
        <taxon>Planomicrobium</taxon>
    </lineage>
</organism>
<dbReference type="Pfam" id="PF25063">
    <property type="entry name" value="ARM_TT21_C"/>
    <property type="match status" value="1"/>
</dbReference>
<feature type="domain" description="Peptidase C39" evidence="4">
    <location>
        <begin position="305"/>
        <end position="433"/>
    </location>
</feature>
<accession>A0ABV7KKZ8</accession>
<dbReference type="Proteomes" id="UP001595625">
    <property type="component" value="Unassembled WGS sequence"/>
</dbReference>
<dbReference type="RefSeq" id="WP_117313266.1">
    <property type="nucleotide sequence ID" value="NZ_JBHRUJ010000004.1"/>
</dbReference>
<proteinExistence type="predicted"/>
<feature type="repeat" description="TPR" evidence="3">
    <location>
        <begin position="552"/>
        <end position="585"/>
    </location>
</feature>
<dbReference type="PANTHER" id="PTHR44943">
    <property type="entry name" value="CELLULOSE SYNTHASE OPERON PROTEIN C"/>
    <property type="match status" value="1"/>
</dbReference>
<evidence type="ECO:0000256" key="3">
    <source>
        <dbReference type="PROSITE-ProRule" id="PRU00339"/>
    </source>
</evidence>
<dbReference type="Gene3D" id="1.25.40.10">
    <property type="entry name" value="Tetratricopeptide repeat domain"/>
    <property type="match status" value="5"/>
</dbReference>
<dbReference type="InterPro" id="IPR039564">
    <property type="entry name" value="Peptidase_C39-like"/>
</dbReference>
<protein>
    <submittedName>
        <fullName evidence="5">Tetratricopeptide repeat protein</fullName>
    </submittedName>
</protein>
<dbReference type="Gene3D" id="3.90.70.10">
    <property type="entry name" value="Cysteine proteinases"/>
    <property type="match status" value="1"/>
</dbReference>
<dbReference type="SMART" id="SM00028">
    <property type="entry name" value="TPR"/>
    <property type="match status" value="9"/>
</dbReference>
<evidence type="ECO:0000259" key="4">
    <source>
        <dbReference type="PROSITE" id="PS50990"/>
    </source>
</evidence>
<dbReference type="PROSITE" id="PS50005">
    <property type="entry name" value="TPR"/>
    <property type="match status" value="3"/>
</dbReference>
<dbReference type="EMBL" id="JBHRUJ010000004">
    <property type="protein sequence ID" value="MFC3210113.1"/>
    <property type="molecule type" value="Genomic_DNA"/>
</dbReference>
<feature type="repeat" description="TPR" evidence="3">
    <location>
        <begin position="894"/>
        <end position="927"/>
    </location>
</feature>
<dbReference type="SUPFAM" id="SSF48452">
    <property type="entry name" value="TPR-like"/>
    <property type="match status" value="4"/>
</dbReference>
<evidence type="ECO:0000256" key="2">
    <source>
        <dbReference type="ARBA" id="ARBA00022803"/>
    </source>
</evidence>
<reference evidence="6" key="1">
    <citation type="journal article" date="2019" name="Int. J. Syst. Evol. Microbiol.">
        <title>The Global Catalogue of Microorganisms (GCM) 10K type strain sequencing project: providing services to taxonomists for standard genome sequencing and annotation.</title>
        <authorList>
            <consortium name="The Broad Institute Genomics Platform"/>
            <consortium name="The Broad Institute Genome Sequencing Center for Infectious Disease"/>
            <person name="Wu L."/>
            <person name="Ma J."/>
        </authorList>
    </citation>
    <scope>NUCLEOTIDE SEQUENCE [LARGE SCALE GENOMIC DNA]</scope>
    <source>
        <strain evidence="6">CCM 320</strain>
    </source>
</reference>
<dbReference type="InterPro" id="IPR019734">
    <property type="entry name" value="TPR_rpt"/>
</dbReference>
<dbReference type="InterPro" id="IPR056834">
    <property type="entry name" value="ARM_TT21_C"/>
</dbReference>
<keyword evidence="2 3" id="KW-0802">TPR repeat</keyword>
<dbReference type="InterPro" id="IPR051685">
    <property type="entry name" value="Ycf3/AcsC/BcsC/TPR_MFPF"/>
</dbReference>
<dbReference type="InterPro" id="IPR011990">
    <property type="entry name" value="TPR-like_helical_dom_sf"/>
</dbReference>
<evidence type="ECO:0000313" key="5">
    <source>
        <dbReference type="EMBL" id="MFC3210113.1"/>
    </source>
</evidence>